<dbReference type="FunFam" id="3.20.20.10:FF:000002">
    <property type="entry name" value="Alanine racemase"/>
    <property type="match status" value="1"/>
</dbReference>
<dbReference type="SUPFAM" id="SSF50621">
    <property type="entry name" value="Alanine racemase C-terminal domain-like"/>
    <property type="match status" value="1"/>
</dbReference>
<dbReference type="PANTHER" id="PTHR30511">
    <property type="entry name" value="ALANINE RACEMASE"/>
    <property type="match status" value="1"/>
</dbReference>
<dbReference type="HAMAP" id="MF_01201">
    <property type="entry name" value="Ala_racemase"/>
    <property type="match status" value="1"/>
</dbReference>
<evidence type="ECO:0000259" key="7">
    <source>
        <dbReference type="SMART" id="SM01005"/>
    </source>
</evidence>
<reference evidence="8 9" key="1">
    <citation type="submission" date="2019-06" db="EMBL/GenBank/DDBJ databases">
        <title>Draft genome sequences of 15 bacterial species constituting the stable defined intestinal microbiota of the GM15 gnotobiotic mouse model.</title>
        <authorList>
            <person name="Elie C."/>
            <person name="Mathieu A."/>
            <person name="Saliou A."/>
            <person name="Darnaud M."/>
            <person name="Leulier F."/>
            <person name="Tamellini A."/>
        </authorList>
    </citation>
    <scope>NUCLEOTIDE SEQUENCE [LARGE SCALE GENOMIC DNA]</scope>
    <source>
        <strain evidence="8 9">JM4-15</strain>
    </source>
</reference>
<dbReference type="InterPro" id="IPR001608">
    <property type="entry name" value="Ala_racemase_N"/>
</dbReference>
<dbReference type="Gene3D" id="2.40.37.10">
    <property type="entry name" value="Lyase, Ornithine Decarboxylase, Chain A, domain 1"/>
    <property type="match status" value="1"/>
</dbReference>
<dbReference type="InterPro" id="IPR020622">
    <property type="entry name" value="Ala_racemase_pyridoxalP-BS"/>
</dbReference>
<dbReference type="InterPro" id="IPR009006">
    <property type="entry name" value="Ala_racemase/Decarboxylase_C"/>
</dbReference>
<evidence type="ECO:0000256" key="6">
    <source>
        <dbReference type="PIRSR" id="PIRSR600821-52"/>
    </source>
</evidence>
<dbReference type="InterPro" id="IPR000821">
    <property type="entry name" value="Ala_racemase"/>
</dbReference>
<dbReference type="UniPathway" id="UPA00042">
    <property type="reaction ID" value="UER00497"/>
</dbReference>
<comment type="catalytic activity">
    <reaction evidence="4">
        <text>L-alanine = D-alanine</text>
        <dbReference type="Rhea" id="RHEA:20249"/>
        <dbReference type="ChEBI" id="CHEBI:57416"/>
        <dbReference type="ChEBI" id="CHEBI:57972"/>
        <dbReference type="EC" id="5.1.1.1"/>
    </reaction>
</comment>
<dbReference type="Pfam" id="PF00842">
    <property type="entry name" value="Ala_racemase_C"/>
    <property type="match status" value="1"/>
</dbReference>
<protein>
    <recommendedName>
        <fullName evidence="4">Alanine racemase</fullName>
        <ecNumber evidence="4">5.1.1.1</ecNumber>
    </recommendedName>
</protein>
<feature type="domain" description="Alanine racemase C-terminal" evidence="7">
    <location>
        <begin position="301"/>
        <end position="430"/>
    </location>
</feature>
<dbReference type="GO" id="GO:0005829">
    <property type="term" value="C:cytosol"/>
    <property type="evidence" value="ECO:0007669"/>
    <property type="project" value="TreeGrafter"/>
</dbReference>
<evidence type="ECO:0000313" key="8">
    <source>
        <dbReference type="EMBL" id="NDO40484.1"/>
    </source>
</evidence>
<comment type="pathway">
    <text evidence="4">Amino-acid biosynthesis; D-alanine biosynthesis; D-alanine from L-alanine: step 1/1.</text>
</comment>
<dbReference type="EC" id="5.1.1.1" evidence="4"/>
<gene>
    <name evidence="8" type="primary">alr</name>
    <name evidence="8" type="ORF">FMM72_14855</name>
</gene>
<sequence>MRFPPLVQLLIVSAGAFLMKGPGERMDGAVLPSVIYRFDPAKNWRDFGAMDYLRRTWAEIDLDRIVHNHRIIRQRLAPGCRTMAVVKADAYGHGDGYVSRALQRDGADWFAVSNINEAVSLRRQGVVRPVLVLGYTPPEMVGLLVEQSLSQTVYSGEYAHALSKQAAAHGLTVDCHIKIDTGMSRIGFFAQQGHAAQAAGEIAQVCALPGLSCTGAFTHFSCADEYNSDSRSFTRHQFDVFMETLGLLTQAGVEFELRHCCNSAATLAYPEYHLDMVRPGVVLYGLSPSPECADMAKLLPAMSLYTTVTMVKTLDQDAAVSYGRRYVTPRGGRRIASIAIGYADGYRRNFTNKGRVMLRGQYAPITGAVCMDQLMVDVSAIDGVQSGDVVTLIGESGGAAITLDDFAALNGTINYEECCLIGRRVPRVYMQGGREIAAVDYVIAAAGEHTGRPL</sequence>
<dbReference type="SMART" id="SM01005">
    <property type="entry name" value="Ala_racemase_C"/>
    <property type="match status" value="1"/>
</dbReference>
<feature type="modified residue" description="N6-(pyridoxal phosphate)lysine" evidence="4 5">
    <location>
        <position position="87"/>
    </location>
</feature>
<feature type="active site" description="Proton acceptor; specific for D-alanine" evidence="4">
    <location>
        <position position="87"/>
    </location>
</feature>
<dbReference type="PANTHER" id="PTHR30511:SF0">
    <property type="entry name" value="ALANINE RACEMASE, CATABOLIC-RELATED"/>
    <property type="match status" value="1"/>
</dbReference>
<comment type="function">
    <text evidence="4">Catalyzes the interconversion of L-alanine and D-alanine. May also act on other amino acids.</text>
</comment>
<comment type="similarity">
    <text evidence="4">Belongs to the alanine racemase family.</text>
</comment>
<comment type="caution">
    <text evidence="8">The sequence shown here is derived from an EMBL/GenBank/DDBJ whole genome shotgun (WGS) entry which is preliminary data.</text>
</comment>
<keyword evidence="3 4" id="KW-0413">Isomerase</keyword>
<dbReference type="GO" id="GO:0008784">
    <property type="term" value="F:alanine racemase activity"/>
    <property type="evidence" value="ECO:0007669"/>
    <property type="project" value="UniProtKB-UniRule"/>
</dbReference>
<dbReference type="Gene3D" id="3.20.20.10">
    <property type="entry name" value="Alanine racemase"/>
    <property type="match status" value="1"/>
</dbReference>
<dbReference type="Pfam" id="PF01168">
    <property type="entry name" value="Ala_racemase_N"/>
    <property type="match status" value="1"/>
</dbReference>
<dbReference type="SUPFAM" id="SSF51419">
    <property type="entry name" value="PLP-binding barrel"/>
    <property type="match status" value="1"/>
</dbReference>
<dbReference type="PROSITE" id="PS00395">
    <property type="entry name" value="ALANINE_RACEMASE"/>
    <property type="match status" value="1"/>
</dbReference>
<feature type="binding site" evidence="4 6">
    <location>
        <position position="371"/>
    </location>
    <ligand>
        <name>substrate</name>
    </ligand>
</feature>
<name>A0A845T0T6_9FIRM</name>
<feature type="binding site" evidence="4 6">
    <location>
        <position position="185"/>
    </location>
    <ligand>
        <name>substrate</name>
    </ligand>
</feature>
<evidence type="ECO:0000256" key="4">
    <source>
        <dbReference type="HAMAP-Rule" id="MF_01201"/>
    </source>
</evidence>
<keyword evidence="2 4" id="KW-0663">Pyridoxal phosphate</keyword>
<evidence type="ECO:0000313" key="9">
    <source>
        <dbReference type="Proteomes" id="UP000462501"/>
    </source>
</evidence>
<dbReference type="GO" id="GO:0009252">
    <property type="term" value="P:peptidoglycan biosynthetic process"/>
    <property type="evidence" value="ECO:0007669"/>
    <property type="project" value="TreeGrafter"/>
</dbReference>
<feature type="active site" description="Proton acceptor; specific for L-alanine" evidence="4">
    <location>
        <position position="322"/>
    </location>
</feature>
<accession>A0A845T0T6</accession>
<evidence type="ECO:0000256" key="5">
    <source>
        <dbReference type="PIRSR" id="PIRSR600821-50"/>
    </source>
</evidence>
<dbReference type="PRINTS" id="PR00992">
    <property type="entry name" value="ALARACEMASE"/>
</dbReference>
<evidence type="ECO:0000256" key="2">
    <source>
        <dbReference type="ARBA" id="ARBA00022898"/>
    </source>
</evidence>
<dbReference type="CDD" id="cd00430">
    <property type="entry name" value="PLPDE_III_AR"/>
    <property type="match status" value="1"/>
</dbReference>
<dbReference type="GO" id="GO:0030632">
    <property type="term" value="P:D-alanine biosynthetic process"/>
    <property type="evidence" value="ECO:0007669"/>
    <property type="project" value="UniProtKB-UniRule"/>
</dbReference>
<dbReference type="EMBL" id="VIQT01000021">
    <property type="protein sequence ID" value="NDO40484.1"/>
    <property type="molecule type" value="Genomic_DNA"/>
</dbReference>
<evidence type="ECO:0000256" key="3">
    <source>
        <dbReference type="ARBA" id="ARBA00023235"/>
    </source>
</evidence>
<dbReference type="GO" id="GO:0030170">
    <property type="term" value="F:pyridoxal phosphate binding"/>
    <property type="evidence" value="ECO:0007669"/>
    <property type="project" value="UniProtKB-UniRule"/>
</dbReference>
<dbReference type="InterPro" id="IPR011079">
    <property type="entry name" value="Ala_racemase_C"/>
</dbReference>
<dbReference type="NCBIfam" id="TIGR00492">
    <property type="entry name" value="alr"/>
    <property type="match status" value="1"/>
</dbReference>
<dbReference type="Proteomes" id="UP000462501">
    <property type="component" value="Unassembled WGS sequence"/>
</dbReference>
<proteinExistence type="inferred from homology"/>
<dbReference type="InterPro" id="IPR029066">
    <property type="entry name" value="PLP-binding_barrel"/>
</dbReference>
<dbReference type="AlphaFoldDB" id="A0A845T0T6"/>
<organism evidence="8 9">
    <name type="scientific">Anaerotruncus colihominis</name>
    <dbReference type="NCBI Taxonomy" id="169435"/>
    <lineage>
        <taxon>Bacteria</taxon>
        <taxon>Bacillati</taxon>
        <taxon>Bacillota</taxon>
        <taxon>Clostridia</taxon>
        <taxon>Eubacteriales</taxon>
        <taxon>Oscillospiraceae</taxon>
        <taxon>Anaerotruncus</taxon>
    </lineage>
</organism>
<evidence type="ECO:0000256" key="1">
    <source>
        <dbReference type="ARBA" id="ARBA00001933"/>
    </source>
</evidence>
<comment type="cofactor">
    <cofactor evidence="1 4 5">
        <name>pyridoxal 5'-phosphate</name>
        <dbReference type="ChEBI" id="CHEBI:597326"/>
    </cofactor>
</comment>